<proteinExistence type="predicted"/>
<sequence>MTLQSSLRPTFLAITLVTSSAVYALPPRHVDVYKSPYCGCCEQWIGHMGRAGFEVMAHDVQDVPATRKTLGMPDRYGSCHTAKVGNYLIEGHVPAADVQRLLREQPTAIGLAAPGMPQGSPGMETATPQHFATLLIRKDGSYALFARH</sequence>
<evidence type="ECO:0000256" key="1">
    <source>
        <dbReference type="SAM" id="SignalP"/>
    </source>
</evidence>
<name>A0A975SQM4_9RHOO</name>
<dbReference type="EMBL" id="CP064782">
    <property type="protein sequence ID" value="QWT50180.1"/>
    <property type="molecule type" value="Genomic_DNA"/>
</dbReference>
<organism evidence="2 3">
    <name type="scientific">Azospira inquinata</name>
    <dbReference type="NCBI Taxonomy" id="2785627"/>
    <lineage>
        <taxon>Bacteria</taxon>
        <taxon>Pseudomonadati</taxon>
        <taxon>Pseudomonadota</taxon>
        <taxon>Betaproteobacteria</taxon>
        <taxon>Rhodocyclales</taxon>
        <taxon>Rhodocyclaceae</taxon>
        <taxon>Azospira</taxon>
    </lineage>
</organism>
<dbReference type="InterPro" id="IPR007332">
    <property type="entry name" value="DUF411"/>
</dbReference>
<dbReference type="KEGG" id="aiq:Azoinq_06215"/>
<dbReference type="Pfam" id="PF04214">
    <property type="entry name" value="DUF411"/>
    <property type="match status" value="1"/>
</dbReference>
<reference evidence="2" key="1">
    <citation type="submission" date="2020-11" db="EMBL/GenBank/DDBJ databases">
        <title>Azospira inquinata sp. nov.</title>
        <authorList>
            <person name="Moe W.M."/>
            <person name="Mikes M.C."/>
        </authorList>
    </citation>
    <scope>NUCLEOTIDE SEQUENCE</scope>
    <source>
        <strain evidence="2">Azo-3</strain>
    </source>
</reference>
<keyword evidence="3" id="KW-1185">Reference proteome</keyword>
<dbReference type="RefSeq" id="WP_216130930.1">
    <property type="nucleotide sequence ID" value="NZ_CP064782.1"/>
</dbReference>
<protein>
    <submittedName>
        <fullName evidence="2">DUF411 domain-containing protein</fullName>
    </submittedName>
</protein>
<accession>A0A975SQM4</accession>
<keyword evidence="1" id="KW-0732">Signal</keyword>
<feature type="signal peptide" evidence="1">
    <location>
        <begin position="1"/>
        <end position="24"/>
    </location>
</feature>
<dbReference type="Proteomes" id="UP000683428">
    <property type="component" value="Chromosome"/>
</dbReference>
<feature type="chain" id="PRO_5037378227" evidence="1">
    <location>
        <begin position="25"/>
        <end position="148"/>
    </location>
</feature>
<gene>
    <name evidence="2" type="ORF">Azoinq_06215</name>
</gene>
<dbReference type="AlphaFoldDB" id="A0A975SQM4"/>
<evidence type="ECO:0000313" key="2">
    <source>
        <dbReference type="EMBL" id="QWT50180.1"/>
    </source>
</evidence>
<evidence type="ECO:0000313" key="3">
    <source>
        <dbReference type="Proteomes" id="UP000683428"/>
    </source>
</evidence>